<protein>
    <submittedName>
        <fullName evidence="2">GG17184</fullName>
    </submittedName>
</protein>
<proteinExistence type="predicted"/>
<reference evidence="2 3" key="2">
    <citation type="journal article" date="2008" name="Bioinformatics">
        <title>Assembly reconciliation.</title>
        <authorList>
            <person name="Zimin A.V."/>
            <person name="Smith D.R."/>
            <person name="Sutton G."/>
            <person name="Yorke J.A."/>
        </authorList>
    </citation>
    <scope>NUCLEOTIDE SEQUENCE [LARGE SCALE GENOMIC DNA]</scope>
    <source>
        <strain evidence="2 3">TSC#14021-0224.01</strain>
    </source>
</reference>
<dbReference type="HOGENOM" id="CLU_2148399_0_0_1"/>
<organism evidence="2 3">
    <name type="scientific">Drosophila erecta</name>
    <name type="common">Fruit fly</name>
    <dbReference type="NCBI Taxonomy" id="7220"/>
    <lineage>
        <taxon>Eukaryota</taxon>
        <taxon>Metazoa</taxon>
        <taxon>Ecdysozoa</taxon>
        <taxon>Arthropoda</taxon>
        <taxon>Hexapoda</taxon>
        <taxon>Insecta</taxon>
        <taxon>Pterygota</taxon>
        <taxon>Neoptera</taxon>
        <taxon>Endopterygota</taxon>
        <taxon>Diptera</taxon>
        <taxon>Brachycera</taxon>
        <taxon>Muscomorpha</taxon>
        <taxon>Ephydroidea</taxon>
        <taxon>Drosophilidae</taxon>
        <taxon>Drosophila</taxon>
        <taxon>Sophophora</taxon>
    </lineage>
</organism>
<dbReference type="AlphaFoldDB" id="B3P4E4"/>
<gene>
    <name evidence="2" type="primary">Dere\GG17184</name>
    <name evidence="2" type="ORF">Dere_GG17184</name>
</gene>
<dbReference type="EMBL" id="CH954181">
    <property type="protein sequence ID" value="EDV49459.1"/>
    <property type="molecule type" value="Genomic_DNA"/>
</dbReference>
<name>B3P4E4_DROER</name>
<evidence type="ECO:0000313" key="2">
    <source>
        <dbReference type="EMBL" id="EDV49459.1"/>
    </source>
</evidence>
<sequence length="112" mass="12142">MYVTVAAGGNHLHLLSAVKRSGKRVPTKGQARGRLTRPAGRSGPFNPSRIESRQPNRRSDRIGSDRSGADRIASHRIGYLRCLPTISVTAMPVGIESDISDIFDIWMDSAAA</sequence>
<evidence type="ECO:0000313" key="3">
    <source>
        <dbReference type="Proteomes" id="UP000008711"/>
    </source>
</evidence>
<feature type="region of interest" description="Disordered" evidence="1">
    <location>
        <begin position="17"/>
        <end position="69"/>
    </location>
</feature>
<evidence type="ECO:0000256" key="1">
    <source>
        <dbReference type="SAM" id="MobiDB-lite"/>
    </source>
</evidence>
<keyword evidence="3" id="KW-1185">Reference proteome</keyword>
<accession>B3P4E4</accession>
<reference evidence="2 3" key="1">
    <citation type="journal article" date="2007" name="Nature">
        <title>Evolution of genes and genomes on the Drosophila phylogeny.</title>
        <authorList>
            <consortium name="Drosophila 12 Genomes Consortium"/>
            <person name="Clark A.G."/>
            <person name="Eisen M.B."/>
            <person name="Smith D.R."/>
            <person name="Bergman C.M."/>
            <person name="Oliver B."/>
            <person name="Markow T.A."/>
            <person name="Kaufman T.C."/>
            <person name="Kellis M."/>
            <person name="Gelbart W."/>
            <person name="Iyer V.N."/>
            <person name="Pollard D.A."/>
            <person name="Sackton T.B."/>
            <person name="Larracuente A.M."/>
            <person name="Singh N.D."/>
            <person name="Abad J.P."/>
            <person name="Abt D.N."/>
            <person name="Adryan B."/>
            <person name="Aguade M."/>
            <person name="Akashi H."/>
            <person name="Anderson W.W."/>
            <person name="Aquadro C.F."/>
            <person name="Ardell D.H."/>
            <person name="Arguello R."/>
            <person name="Artieri C.G."/>
            <person name="Barbash D.A."/>
            <person name="Barker D."/>
            <person name="Barsanti P."/>
            <person name="Batterham P."/>
            <person name="Batzoglou S."/>
            <person name="Begun D."/>
            <person name="Bhutkar A."/>
            <person name="Blanco E."/>
            <person name="Bosak S.A."/>
            <person name="Bradley R.K."/>
            <person name="Brand A.D."/>
            <person name="Brent M.R."/>
            <person name="Brooks A.N."/>
            <person name="Brown R.H."/>
            <person name="Butlin R.K."/>
            <person name="Caggese C."/>
            <person name="Calvi B.R."/>
            <person name="Bernardo de Carvalho A."/>
            <person name="Caspi A."/>
            <person name="Castrezana S."/>
            <person name="Celniker S.E."/>
            <person name="Chang J.L."/>
            <person name="Chapple C."/>
            <person name="Chatterji S."/>
            <person name="Chinwalla A."/>
            <person name="Civetta A."/>
            <person name="Clifton S.W."/>
            <person name="Comeron J.M."/>
            <person name="Costello J.C."/>
            <person name="Coyne J.A."/>
            <person name="Daub J."/>
            <person name="David R.G."/>
            <person name="Delcher A.L."/>
            <person name="Delehaunty K."/>
            <person name="Do C.B."/>
            <person name="Ebling H."/>
            <person name="Edwards K."/>
            <person name="Eickbush T."/>
            <person name="Evans J.D."/>
            <person name="Filipski A."/>
            <person name="Findeiss S."/>
            <person name="Freyhult E."/>
            <person name="Fulton L."/>
            <person name="Fulton R."/>
            <person name="Garcia A.C."/>
            <person name="Gardiner A."/>
            <person name="Garfield D.A."/>
            <person name="Garvin B.E."/>
            <person name="Gibson G."/>
            <person name="Gilbert D."/>
            <person name="Gnerre S."/>
            <person name="Godfrey J."/>
            <person name="Good R."/>
            <person name="Gotea V."/>
            <person name="Gravely B."/>
            <person name="Greenberg A.J."/>
            <person name="Griffiths-Jones S."/>
            <person name="Gross S."/>
            <person name="Guigo R."/>
            <person name="Gustafson E.A."/>
            <person name="Haerty W."/>
            <person name="Hahn M.W."/>
            <person name="Halligan D.L."/>
            <person name="Halpern A.L."/>
            <person name="Halter G.M."/>
            <person name="Han M.V."/>
            <person name="Heger A."/>
            <person name="Hillier L."/>
            <person name="Hinrichs A.S."/>
            <person name="Holmes I."/>
            <person name="Hoskins R.A."/>
            <person name="Hubisz M.J."/>
            <person name="Hultmark D."/>
            <person name="Huntley M.A."/>
            <person name="Jaffe D.B."/>
            <person name="Jagadeeshan S."/>
            <person name="Jeck W.R."/>
            <person name="Johnson J."/>
            <person name="Jones C.D."/>
            <person name="Jordan W.C."/>
            <person name="Karpen G.H."/>
            <person name="Kataoka E."/>
            <person name="Keightley P.D."/>
            <person name="Kheradpour P."/>
            <person name="Kirkness E.F."/>
            <person name="Koerich L.B."/>
            <person name="Kristiansen K."/>
            <person name="Kudrna D."/>
            <person name="Kulathinal R.J."/>
            <person name="Kumar S."/>
            <person name="Kwok R."/>
            <person name="Lander E."/>
            <person name="Langley C.H."/>
            <person name="Lapoint R."/>
            <person name="Lazzaro B.P."/>
            <person name="Lee S.J."/>
            <person name="Levesque L."/>
            <person name="Li R."/>
            <person name="Lin C.F."/>
            <person name="Lin M.F."/>
            <person name="Lindblad-Toh K."/>
            <person name="Llopart A."/>
            <person name="Long M."/>
            <person name="Low L."/>
            <person name="Lozovsky E."/>
            <person name="Lu J."/>
            <person name="Luo M."/>
            <person name="Machado C.A."/>
            <person name="Makalowski W."/>
            <person name="Marzo M."/>
            <person name="Matsuda M."/>
            <person name="Matzkin L."/>
            <person name="McAllister B."/>
            <person name="McBride C.S."/>
            <person name="McKernan B."/>
            <person name="McKernan K."/>
            <person name="Mendez-Lago M."/>
            <person name="Minx P."/>
            <person name="Mollenhauer M.U."/>
            <person name="Montooth K."/>
            <person name="Mount S.M."/>
            <person name="Mu X."/>
            <person name="Myers E."/>
            <person name="Negre B."/>
            <person name="Newfeld S."/>
            <person name="Nielsen R."/>
            <person name="Noor M.A."/>
            <person name="O'Grady P."/>
            <person name="Pachter L."/>
            <person name="Papaceit M."/>
            <person name="Parisi M.J."/>
            <person name="Parisi M."/>
            <person name="Parts L."/>
            <person name="Pedersen J.S."/>
            <person name="Pesole G."/>
            <person name="Phillippy A.M."/>
            <person name="Ponting C.P."/>
            <person name="Pop M."/>
            <person name="Porcelli D."/>
            <person name="Powell J.R."/>
            <person name="Prohaska S."/>
            <person name="Pruitt K."/>
            <person name="Puig M."/>
            <person name="Quesneville H."/>
            <person name="Ram K.R."/>
            <person name="Rand D."/>
            <person name="Rasmussen M.D."/>
            <person name="Reed L.K."/>
            <person name="Reenan R."/>
            <person name="Reily A."/>
            <person name="Remington K.A."/>
            <person name="Rieger T.T."/>
            <person name="Ritchie M.G."/>
            <person name="Robin C."/>
            <person name="Rogers Y.H."/>
            <person name="Rohde C."/>
            <person name="Rozas J."/>
            <person name="Rubenfield M.J."/>
            <person name="Ruiz A."/>
            <person name="Russo S."/>
            <person name="Salzberg S.L."/>
            <person name="Sanchez-Gracia A."/>
            <person name="Saranga D.J."/>
            <person name="Sato H."/>
            <person name="Schaeffer S.W."/>
            <person name="Schatz M.C."/>
            <person name="Schlenke T."/>
            <person name="Schwartz R."/>
            <person name="Segarra C."/>
            <person name="Singh R.S."/>
            <person name="Sirot L."/>
            <person name="Sirota M."/>
            <person name="Sisneros N.B."/>
            <person name="Smith C.D."/>
            <person name="Smith T.F."/>
            <person name="Spieth J."/>
            <person name="Stage D.E."/>
            <person name="Stark A."/>
            <person name="Stephan W."/>
            <person name="Strausberg R.L."/>
            <person name="Strempel S."/>
            <person name="Sturgill D."/>
            <person name="Sutton G."/>
            <person name="Sutton G.G."/>
            <person name="Tao W."/>
            <person name="Teichmann S."/>
            <person name="Tobari Y.N."/>
            <person name="Tomimura Y."/>
            <person name="Tsolas J.M."/>
            <person name="Valente V.L."/>
            <person name="Venter E."/>
            <person name="Venter J.C."/>
            <person name="Vicario S."/>
            <person name="Vieira F.G."/>
            <person name="Vilella A.J."/>
            <person name="Villasante A."/>
            <person name="Walenz B."/>
            <person name="Wang J."/>
            <person name="Wasserman M."/>
            <person name="Watts T."/>
            <person name="Wilson D."/>
            <person name="Wilson R.K."/>
            <person name="Wing R.A."/>
            <person name="Wolfner M.F."/>
            <person name="Wong A."/>
            <person name="Wong G.K."/>
            <person name="Wu C.I."/>
            <person name="Wu G."/>
            <person name="Yamamoto D."/>
            <person name="Yang H.P."/>
            <person name="Yang S.P."/>
            <person name="Yorke J.A."/>
            <person name="Yoshida K."/>
            <person name="Zdobnov E."/>
            <person name="Zhang P."/>
            <person name="Zhang Y."/>
            <person name="Zimin A.V."/>
            <person name="Baldwin J."/>
            <person name="Abdouelleil A."/>
            <person name="Abdulkadir J."/>
            <person name="Abebe A."/>
            <person name="Abera B."/>
            <person name="Abreu J."/>
            <person name="Acer S.C."/>
            <person name="Aftuck L."/>
            <person name="Alexander A."/>
            <person name="An P."/>
            <person name="Anderson E."/>
            <person name="Anderson S."/>
            <person name="Arachi H."/>
            <person name="Azer M."/>
            <person name="Bachantsang P."/>
            <person name="Barry A."/>
            <person name="Bayul T."/>
            <person name="Berlin A."/>
            <person name="Bessette D."/>
            <person name="Bloom T."/>
            <person name="Blye J."/>
            <person name="Boguslavskiy L."/>
            <person name="Bonnet C."/>
            <person name="Boukhgalter B."/>
            <person name="Bourzgui I."/>
            <person name="Brown A."/>
            <person name="Cahill P."/>
            <person name="Channer S."/>
            <person name="Cheshatsang Y."/>
            <person name="Chuda L."/>
            <person name="Citroen M."/>
            <person name="Collymore A."/>
            <person name="Cooke P."/>
            <person name="Costello M."/>
            <person name="D'Aco K."/>
            <person name="Daza R."/>
            <person name="De Haan G."/>
            <person name="DeGray S."/>
            <person name="DeMaso C."/>
            <person name="Dhargay N."/>
            <person name="Dooley K."/>
            <person name="Dooley E."/>
            <person name="Doricent M."/>
            <person name="Dorje P."/>
            <person name="Dorjee K."/>
            <person name="Dupes A."/>
            <person name="Elong R."/>
            <person name="Falk J."/>
            <person name="Farina A."/>
            <person name="Faro S."/>
            <person name="Ferguson D."/>
            <person name="Fisher S."/>
            <person name="Foley C.D."/>
            <person name="Franke A."/>
            <person name="Friedrich D."/>
            <person name="Gadbois L."/>
            <person name="Gearin G."/>
            <person name="Gearin C.R."/>
            <person name="Giannoukos G."/>
            <person name="Goode T."/>
            <person name="Graham J."/>
            <person name="Grandbois E."/>
            <person name="Grewal S."/>
            <person name="Gyaltsen K."/>
            <person name="Hafez N."/>
            <person name="Hagos B."/>
            <person name="Hall J."/>
            <person name="Henson C."/>
            <person name="Hollinger A."/>
            <person name="Honan T."/>
            <person name="Huard M.D."/>
            <person name="Hughes L."/>
            <person name="Hurhula B."/>
            <person name="Husby M.E."/>
            <person name="Kamat A."/>
            <person name="Kanga B."/>
            <person name="Kashin S."/>
            <person name="Khazanovich D."/>
            <person name="Kisner P."/>
            <person name="Lance K."/>
            <person name="Lara M."/>
            <person name="Lee W."/>
            <person name="Lennon N."/>
            <person name="Letendre F."/>
            <person name="LeVine R."/>
            <person name="Lipovsky A."/>
            <person name="Liu X."/>
            <person name="Liu J."/>
            <person name="Liu S."/>
            <person name="Lokyitsang T."/>
            <person name="Lokyitsang Y."/>
            <person name="Lubonja R."/>
            <person name="Lui A."/>
            <person name="MacDonald P."/>
            <person name="Magnisalis V."/>
            <person name="Maru K."/>
            <person name="Matthews C."/>
            <person name="McCusker W."/>
            <person name="McDonough S."/>
            <person name="Mehta T."/>
            <person name="Meldrim J."/>
            <person name="Meneus L."/>
            <person name="Mihai O."/>
            <person name="Mihalev A."/>
            <person name="Mihova T."/>
            <person name="Mittelman R."/>
            <person name="Mlenga V."/>
            <person name="Montmayeur A."/>
            <person name="Mulrain L."/>
            <person name="Navidi A."/>
            <person name="Naylor J."/>
            <person name="Negash T."/>
            <person name="Nguyen T."/>
            <person name="Nguyen N."/>
            <person name="Nicol R."/>
            <person name="Norbu C."/>
            <person name="Norbu N."/>
            <person name="Novod N."/>
            <person name="O'Neill B."/>
            <person name="Osman S."/>
            <person name="Markiewicz E."/>
            <person name="Oyono O.L."/>
            <person name="Patti C."/>
            <person name="Phunkhang P."/>
            <person name="Pierre F."/>
            <person name="Priest M."/>
            <person name="Raghuraman S."/>
            <person name="Rege F."/>
            <person name="Reyes R."/>
            <person name="Rise C."/>
            <person name="Rogov P."/>
            <person name="Ross K."/>
            <person name="Ryan E."/>
            <person name="Settipalli S."/>
            <person name="Shea T."/>
            <person name="Sherpa N."/>
            <person name="Shi L."/>
            <person name="Shih D."/>
            <person name="Sparrow T."/>
            <person name="Spaulding J."/>
            <person name="Stalker J."/>
            <person name="Stange-Thomann N."/>
            <person name="Stavropoulos S."/>
            <person name="Stone C."/>
            <person name="Strader C."/>
            <person name="Tesfaye S."/>
            <person name="Thomson T."/>
            <person name="Thoulutsang Y."/>
            <person name="Thoulutsang D."/>
            <person name="Topham K."/>
            <person name="Topping I."/>
            <person name="Tsamla T."/>
            <person name="Vassiliev H."/>
            <person name="Vo A."/>
            <person name="Wangchuk T."/>
            <person name="Wangdi T."/>
            <person name="Weiand M."/>
            <person name="Wilkinson J."/>
            <person name="Wilson A."/>
            <person name="Yadav S."/>
            <person name="Young G."/>
            <person name="Yu Q."/>
            <person name="Zembek L."/>
            <person name="Zhong D."/>
            <person name="Zimmer A."/>
            <person name="Zwirko Z."/>
            <person name="Jaffe D.B."/>
            <person name="Alvarez P."/>
            <person name="Brockman W."/>
            <person name="Butler J."/>
            <person name="Chin C."/>
            <person name="Gnerre S."/>
            <person name="Grabherr M."/>
            <person name="Kleber M."/>
            <person name="Mauceli E."/>
            <person name="MacCallum I."/>
        </authorList>
    </citation>
    <scope>NUCLEOTIDE SEQUENCE [LARGE SCALE GENOMIC DNA]</scope>
    <source>
        <strain evidence="2 3">TSC#14021-0224.01</strain>
    </source>
</reference>
<feature type="compositionally biased region" description="Basic and acidic residues" evidence="1">
    <location>
        <begin position="50"/>
        <end position="69"/>
    </location>
</feature>
<dbReference type="Proteomes" id="UP000008711">
    <property type="component" value="Unassembled WGS sequence"/>
</dbReference>